<dbReference type="InterPro" id="IPR000719">
    <property type="entry name" value="Prot_kinase_dom"/>
</dbReference>
<dbReference type="GO" id="GO:0005524">
    <property type="term" value="F:ATP binding"/>
    <property type="evidence" value="ECO:0007669"/>
    <property type="project" value="UniProtKB-KW"/>
</dbReference>
<evidence type="ECO:0000313" key="8">
    <source>
        <dbReference type="Proteomes" id="UP000677054"/>
    </source>
</evidence>
<dbReference type="Proteomes" id="UP000677054">
    <property type="component" value="Unassembled WGS sequence"/>
</dbReference>
<dbReference type="SUPFAM" id="SSF56112">
    <property type="entry name" value="Protein kinase-like (PK-like)"/>
    <property type="match status" value="1"/>
</dbReference>
<dbReference type="InterPro" id="IPR050339">
    <property type="entry name" value="CC_SR_Kinase"/>
</dbReference>
<dbReference type="PANTHER" id="PTHR11042">
    <property type="entry name" value="EUKARYOTIC TRANSLATION INITIATION FACTOR 2-ALPHA KINASE EIF2-ALPHA KINASE -RELATED"/>
    <property type="match status" value="1"/>
</dbReference>
<gene>
    <name evidence="7" type="ORF">DSTB1V02_LOCUS11005</name>
</gene>
<keyword evidence="3" id="KW-0418">Kinase</keyword>
<evidence type="ECO:0000256" key="4">
    <source>
        <dbReference type="ARBA" id="ARBA00022840"/>
    </source>
</evidence>
<dbReference type="Gene3D" id="3.30.200.20">
    <property type="entry name" value="Phosphorylase Kinase, domain 1"/>
    <property type="match status" value="1"/>
</dbReference>
<organism evidence="7">
    <name type="scientific">Darwinula stevensoni</name>
    <dbReference type="NCBI Taxonomy" id="69355"/>
    <lineage>
        <taxon>Eukaryota</taxon>
        <taxon>Metazoa</taxon>
        <taxon>Ecdysozoa</taxon>
        <taxon>Arthropoda</taxon>
        <taxon>Crustacea</taxon>
        <taxon>Oligostraca</taxon>
        <taxon>Ostracoda</taxon>
        <taxon>Podocopa</taxon>
        <taxon>Podocopida</taxon>
        <taxon>Darwinulocopina</taxon>
        <taxon>Darwinuloidea</taxon>
        <taxon>Darwinulidae</taxon>
        <taxon>Darwinula</taxon>
    </lineage>
</organism>
<keyword evidence="8" id="KW-1185">Reference proteome</keyword>
<sequence>MCDIEPKTTACKHLVAMTDAKRLPPPQALRDSKERKQMITLSTDNARHIEAAPEGCESNVVITVNVDDTWLMESMSRTKMDLIIIDFLPEHSQLWHAMQEEGHLVTEEASEDIRINRSTLQHLIPSGVQVFESRLQRDFINQRRVPGGKGGFGVVFRAQNKLDNHSYAIKRIRLLKSEKERAKASQEVKALVKLQHQSIVRYYASWVDDVPDGWKLEDIKVTSTSTSEDKSATSSEGESNKSAFTPSNILFDEKQRVKVGDFGLVLDVATLNTRGTSHPVGQVGSGTELYMSPEQVLFN</sequence>
<dbReference type="GO" id="GO:0005634">
    <property type="term" value="C:nucleus"/>
    <property type="evidence" value="ECO:0007669"/>
    <property type="project" value="TreeGrafter"/>
</dbReference>
<feature type="domain" description="Protein kinase" evidence="6">
    <location>
        <begin position="141"/>
        <end position="299"/>
    </location>
</feature>
<reference evidence="7" key="1">
    <citation type="submission" date="2020-11" db="EMBL/GenBank/DDBJ databases">
        <authorList>
            <person name="Tran Van P."/>
        </authorList>
    </citation>
    <scope>NUCLEOTIDE SEQUENCE</scope>
</reference>
<evidence type="ECO:0000256" key="2">
    <source>
        <dbReference type="ARBA" id="ARBA00022741"/>
    </source>
</evidence>
<dbReference type="InterPro" id="IPR011009">
    <property type="entry name" value="Kinase-like_dom_sf"/>
</dbReference>
<keyword evidence="2" id="KW-0547">Nucleotide-binding</keyword>
<dbReference type="GO" id="GO:0004694">
    <property type="term" value="F:eukaryotic translation initiation factor 2alpha kinase activity"/>
    <property type="evidence" value="ECO:0007669"/>
    <property type="project" value="TreeGrafter"/>
</dbReference>
<accession>A0A7R9ABZ4</accession>
<keyword evidence="1" id="KW-0808">Transferase</keyword>
<dbReference type="PROSITE" id="PS50011">
    <property type="entry name" value="PROTEIN_KINASE_DOM"/>
    <property type="match status" value="1"/>
</dbReference>
<protein>
    <recommendedName>
        <fullName evidence="6">Protein kinase domain-containing protein</fullName>
    </recommendedName>
</protein>
<evidence type="ECO:0000313" key="7">
    <source>
        <dbReference type="EMBL" id="CAD7251238.1"/>
    </source>
</evidence>
<dbReference type="Pfam" id="PF00069">
    <property type="entry name" value="Pkinase"/>
    <property type="match status" value="1"/>
</dbReference>
<dbReference type="AlphaFoldDB" id="A0A7R9ABZ4"/>
<evidence type="ECO:0000256" key="1">
    <source>
        <dbReference type="ARBA" id="ARBA00022679"/>
    </source>
</evidence>
<dbReference type="EMBL" id="LR902900">
    <property type="protein sequence ID" value="CAD7251238.1"/>
    <property type="molecule type" value="Genomic_DNA"/>
</dbReference>
<keyword evidence="4" id="KW-0067">ATP-binding</keyword>
<dbReference type="OrthoDB" id="341578at2759"/>
<evidence type="ECO:0000259" key="6">
    <source>
        <dbReference type="PROSITE" id="PS50011"/>
    </source>
</evidence>
<feature type="region of interest" description="Disordered" evidence="5">
    <location>
        <begin position="225"/>
        <end position="244"/>
    </location>
</feature>
<evidence type="ECO:0000256" key="5">
    <source>
        <dbReference type="SAM" id="MobiDB-lite"/>
    </source>
</evidence>
<dbReference type="PANTHER" id="PTHR11042:SF91">
    <property type="entry name" value="EUKARYOTIC TRANSLATION INITIATION FACTOR 2-ALPHA KINASE"/>
    <property type="match status" value="1"/>
</dbReference>
<dbReference type="EMBL" id="CAJPEV010003383">
    <property type="protein sequence ID" value="CAG0899634.1"/>
    <property type="molecule type" value="Genomic_DNA"/>
</dbReference>
<evidence type="ECO:0000256" key="3">
    <source>
        <dbReference type="ARBA" id="ARBA00022777"/>
    </source>
</evidence>
<name>A0A7R9ABZ4_9CRUS</name>
<proteinExistence type="predicted"/>
<dbReference type="GO" id="GO:0005737">
    <property type="term" value="C:cytoplasm"/>
    <property type="evidence" value="ECO:0007669"/>
    <property type="project" value="TreeGrafter"/>
</dbReference>
<dbReference type="Gene3D" id="1.10.510.10">
    <property type="entry name" value="Transferase(Phosphotransferase) domain 1"/>
    <property type="match status" value="1"/>
</dbReference>